<proteinExistence type="predicted"/>
<evidence type="ECO:0000313" key="4">
    <source>
        <dbReference type="EMBL" id="QCB29483.1"/>
    </source>
</evidence>
<keyword evidence="5" id="KW-1185">Reference proteome</keyword>
<dbReference type="OrthoDB" id="3797035at2"/>
<dbReference type="AlphaFoldDB" id="A0A4P7QII5"/>
<accession>A0A4P7QII5</accession>
<keyword evidence="2" id="KW-0472">Membrane</keyword>
<gene>
    <name evidence="4" type="ORF">CENDO_11165</name>
</gene>
<evidence type="ECO:0000313" key="5">
    <source>
        <dbReference type="Proteomes" id="UP000296352"/>
    </source>
</evidence>
<evidence type="ECO:0000256" key="3">
    <source>
        <dbReference type="SAM" id="SignalP"/>
    </source>
</evidence>
<feature type="compositionally biased region" description="Low complexity" evidence="1">
    <location>
        <begin position="197"/>
        <end position="215"/>
    </location>
</feature>
<feature type="chain" id="PRO_5038720682" description="Secreted protein" evidence="3">
    <location>
        <begin position="27"/>
        <end position="760"/>
    </location>
</feature>
<dbReference type="KEGG" id="cee:CENDO_11165"/>
<dbReference type="Proteomes" id="UP000296352">
    <property type="component" value="Chromosome"/>
</dbReference>
<feature type="region of interest" description="Disordered" evidence="1">
    <location>
        <begin position="305"/>
        <end position="338"/>
    </location>
</feature>
<evidence type="ECO:0000256" key="2">
    <source>
        <dbReference type="SAM" id="Phobius"/>
    </source>
</evidence>
<evidence type="ECO:0008006" key="6">
    <source>
        <dbReference type="Google" id="ProtNLM"/>
    </source>
</evidence>
<feature type="signal peptide" evidence="3">
    <location>
        <begin position="1"/>
        <end position="26"/>
    </location>
</feature>
<sequence length="760" mass="79641" precursor="true">MTSKCIRNLRTALATGLAGGAVLLSAAPVAAPSASAQASDAQAWSGARSTAQDFDLSFNVVDLQPAKEGGPLRVTVEIANPTDAEARDLLVTTRRGDEVNSTAEVRMEMAAGQFPYYATTSTVDSLAPGASTRVDLEVPTALGEEATLAIEEPGVYPVMLTLSGDLGNGPAPLAEERLAATFGDVAGEPRRRREQQARANGEQQALNPASPEAPGGPRGAEEGAPNPLTLIYPISAPVDIVPGETGEEELIVASEELAAQLAPHGRISALLDAYLDTDLDGAGCVALDPALLDVANRMAGGYTVNAQRPSITQPPKRLRDSWGQDDDDDRGAPGTGGTDARAFLDKLAGVDCLITTPWANADVNTVAAARNEWLTYEATERGAETVERILGTPTASNLIAPGTGYLTRKIDVPALVADNTAWAGPAATFDASLGAVLAQTGSAPNTVGYSNPSLRYDYRLDSRLSRDVTARAALTLAATQGATVAVLPNNQDAATGRAVLETARALLEAQAATPREVADLPLETTMTRLDTLTGLGTPFADPSVISPQDAARIEQQARYIDKLTSLMVNDPAISMTRYGFTLPLRRDLLAASTLHGRTTVAGHQGAEDYTAAVLDGNSTTLSELRESVMLVPPGNVFTRVSESSPLLIVAQNGLPLPVEATIEYDGPAEARLNTPETVRIPAKGSITVTMTSDLPQGVERTDLHLWLATSEKDTVSTPITIAVQTRAGIVSLYGLGAVGVLAVFFALLFQMGRKKKNSNR</sequence>
<feature type="transmembrane region" description="Helical" evidence="2">
    <location>
        <begin position="730"/>
        <end position="749"/>
    </location>
</feature>
<keyword evidence="2" id="KW-1133">Transmembrane helix</keyword>
<name>A0A4P7QII5_9CORY</name>
<feature type="region of interest" description="Disordered" evidence="1">
    <location>
        <begin position="183"/>
        <end position="226"/>
    </location>
</feature>
<protein>
    <recommendedName>
        <fullName evidence="6">Secreted protein</fullName>
    </recommendedName>
</protein>
<feature type="compositionally biased region" description="Basic and acidic residues" evidence="1">
    <location>
        <begin position="187"/>
        <end position="196"/>
    </location>
</feature>
<keyword evidence="3" id="KW-0732">Signal</keyword>
<evidence type="ECO:0000256" key="1">
    <source>
        <dbReference type="SAM" id="MobiDB-lite"/>
    </source>
</evidence>
<keyword evidence="2" id="KW-0812">Transmembrane</keyword>
<dbReference type="PROSITE" id="PS51318">
    <property type="entry name" value="TAT"/>
    <property type="match status" value="1"/>
</dbReference>
<dbReference type="InterPro" id="IPR006311">
    <property type="entry name" value="TAT_signal"/>
</dbReference>
<reference evidence="4 5" key="1">
    <citation type="submission" date="2019-04" db="EMBL/GenBank/DDBJ databases">
        <title>Corynebacterium endometrii sp. nov., isolated from the uterus of a cow with endometritis.</title>
        <authorList>
            <person name="Ballas P."/>
            <person name="Ruckert C."/>
            <person name="Wagener K."/>
            <person name="Drillich M."/>
            <person name="Kaempfer P."/>
            <person name="Busse H.-J."/>
            <person name="Ehling-Schulz M."/>
        </authorList>
    </citation>
    <scope>NUCLEOTIDE SEQUENCE [LARGE SCALE GENOMIC DNA]</scope>
    <source>
        <strain evidence="4 5">LMM-1653</strain>
    </source>
</reference>
<dbReference type="EMBL" id="CP039247">
    <property type="protein sequence ID" value="QCB29483.1"/>
    <property type="molecule type" value="Genomic_DNA"/>
</dbReference>
<dbReference type="RefSeq" id="WP_136142056.1">
    <property type="nucleotide sequence ID" value="NZ_CP039247.1"/>
</dbReference>
<organism evidence="4 5">
    <name type="scientific">Corynebacterium endometrii</name>
    <dbReference type="NCBI Taxonomy" id="2488819"/>
    <lineage>
        <taxon>Bacteria</taxon>
        <taxon>Bacillati</taxon>
        <taxon>Actinomycetota</taxon>
        <taxon>Actinomycetes</taxon>
        <taxon>Mycobacteriales</taxon>
        <taxon>Corynebacteriaceae</taxon>
        <taxon>Corynebacterium</taxon>
    </lineage>
</organism>